<dbReference type="Gene3D" id="2.140.10.30">
    <property type="entry name" value="Dipeptidylpeptidase IV, N-terminal domain"/>
    <property type="match status" value="1"/>
</dbReference>
<evidence type="ECO:0000256" key="4">
    <source>
        <dbReference type="ARBA" id="ARBA00022801"/>
    </source>
</evidence>
<keyword evidence="2" id="KW-0031">Aminopeptidase</keyword>
<dbReference type="MEROPS" id="S09.005"/>
<keyword evidence="12" id="KW-1185">Reference proteome</keyword>
<dbReference type="FunFam" id="3.40.50.1820:FF:000003">
    <property type="entry name" value="Dipeptidyl peptidase 4"/>
    <property type="match status" value="1"/>
</dbReference>
<dbReference type="Gene3D" id="3.40.50.1820">
    <property type="entry name" value="alpha/beta hydrolase"/>
    <property type="match status" value="1"/>
</dbReference>
<gene>
    <name evidence="11" type="ORF">BN7_3811</name>
</gene>
<evidence type="ECO:0000256" key="2">
    <source>
        <dbReference type="ARBA" id="ARBA00022438"/>
    </source>
</evidence>
<feature type="domain" description="Dipeptidylpeptidase IV N-terminal" evidence="10">
    <location>
        <begin position="261"/>
        <end position="627"/>
    </location>
</feature>
<keyword evidence="8" id="KW-1133">Transmembrane helix</keyword>
<keyword evidence="8" id="KW-0472">Membrane</keyword>
<dbReference type="InterPro" id="IPR050278">
    <property type="entry name" value="Serine_Prot_S9B/DPPIV"/>
</dbReference>
<dbReference type="AlphaFoldDB" id="K0KGF9"/>
<evidence type="ECO:0000256" key="3">
    <source>
        <dbReference type="ARBA" id="ARBA00022670"/>
    </source>
</evidence>
<organism evidence="11 12">
    <name type="scientific">Wickerhamomyces ciferrii (strain ATCC 14091 / BCRC 22168 / CBS 111 / JCM 3599 / NBRC 0793 / NRRL Y-1031 F-60-10)</name>
    <name type="common">Yeast</name>
    <name type="synonym">Pichia ciferrii</name>
    <dbReference type="NCBI Taxonomy" id="1206466"/>
    <lineage>
        <taxon>Eukaryota</taxon>
        <taxon>Fungi</taxon>
        <taxon>Dikarya</taxon>
        <taxon>Ascomycota</taxon>
        <taxon>Saccharomycotina</taxon>
        <taxon>Saccharomycetes</taxon>
        <taxon>Phaffomycetales</taxon>
        <taxon>Wickerhamomycetaceae</taxon>
        <taxon>Wickerhamomyces</taxon>
    </lineage>
</organism>
<evidence type="ECO:0000256" key="7">
    <source>
        <dbReference type="SAM" id="MobiDB-lite"/>
    </source>
</evidence>
<feature type="compositionally biased region" description="Low complexity" evidence="7">
    <location>
        <begin position="101"/>
        <end position="110"/>
    </location>
</feature>
<evidence type="ECO:0000256" key="6">
    <source>
        <dbReference type="ARBA" id="ARBA00023180"/>
    </source>
</evidence>
<dbReference type="PANTHER" id="PTHR11731">
    <property type="entry name" value="PROTEASE FAMILY S9B,C DIPEPTIDYL-PEPTIDASE IV-RELATED"/>
    <property type="match status" value="1"/>
</dbReference>
<keyword evidence="5" id="KW-0720">Serine protease</keyword>
<accession>K0KGF9</accession>
<keyword evidence="4 11" id="KW-0378">Hydrolase</keyword>
<evidence type="ECO:0000256" key="8">
    <source>
        <dbReference type="SAM" id="Phobius"/>
    </source>
</evidence>
<dbReference type="Proteomes" id="UP000009328">
    <property type="component" value="Unassembled WGS sequence"/>
</dbReference>
<evidence type="ECO:0000313" key="11">
    <source>
        <dbReference type="EMBL" id="CCH44250.1"/>
    </source>
</evidence>
<evidence type="ECO:0000259" key="10">
    <source>
        <dbReference type="Pfam" id="PF00930"/>
    </source>
</evidence>
<evidence type="ECO:0000256" key="1">
    <source>
        <dbReference type="ARBA" id="ARBA00006150"/>
    </source>
</evidence>
<dbReference type="SUPFAM" id="SSF53474">
    <property type="entry name" value="alpha/beta-Hydrolases"/>
    <property type="match status" value="1"/>
</dbReference>
<name>K0KGF9_WICCF</name>
<comment type="caution">
    <text evidence="11">The sequence shown here is derived from an EMBL/GenBank/DDBJ whole genome shotgun (WGS) entry which is preliminary data.</text>
</comment>
<protein>
    <submittedName>
        <fullName evidence="11">Dipeptidyl peptidase 4</fullName>
        <ecNumber evidence="11">3.4.14.5</ecNumber>
    </submittedName>
</protein>
<evidence type="ECO:0000313" key="12">
    <source>
        <dbReference type="Proteomes" id="UP000009328"/>
    </source>
</evidence>
<feature type="domain" description="Peptidase S9 prolyl oligopeptidase catalytic" evidence="9">
    <location>
        <begin position="722"/>
        <end position="919"/>
    </location>
</feature>
<proteinExistence type="inferred from homology"/>
<feature type="region of interest" description="Disordered" evidence="7">
    <location>
        <begin position="101"/>
        <end position="182"/>
    </location>
</feature>
<dbReference type="Pfam" id="PF00326">
    <property type="entry name" value="Peptidase_S9"/>
    <property type="match status" value="1"/>
</dbReference>
<dbReference type="eggNOG" id="KOG2100">
    <property type="taxonomic scope" value="Eukaryota"/>
</dbReference>
<dbReference type="STRING" id="1206466.K0KGF9"/>
<keyword evidence="6" id="KW-0325">Glycoprotein</keyword>
<dbReference type="GO" id="GO:0006508">
    <property type="term" value="P:proteolysis"/>
    <property type="evidence" value="ECO:0007669"/>
    <property type="project" value="UniProtKB-KW"/>
</dbReference>
<feature type="transmembrane region" description="Helical" evidence="8">
    <location>
        <begin position="70"/>
        <end position="88"/>
    </location>
</feature>
<dbReference type="EC" id="3.4.14.5" evidence="11"/>
<keyword evidence="3" id="KW-0645">Protease</keyword>
<dbReference type="PANTHER" id="PTHR11731:SF160">
    <property type="entry name" value="DIPEPTIDYL AMINOPEPTIDASE A"/>
    <property type="match status" value="1"/>
</dbReference>
<dbReference type="HOGENOM" id="CLU_006105_0_1_1"/>
<dbReference type="InterPro" id="IPR029058">
    <property type="entry name" value="AB_hydrolase_fold"/>
</dbReference>
<dbReference type="GO" id="GO:0004177">
    <property type="term" value="F:aminopeptidase activity"/>
    <property type="evidence" value="ECO:0007669"/>
    <property type="project" value="UniProtKB-KW"/>
</dbReference>
<dbReference type="EMBL" id="CAIF01000116">
    <property type="protein sequence ID" value="CCH44250.1"/>
    <property type="molecule type" value="Genomic_DNA"/>
</dbReference>
<dbReference type="InParanoid" id="K0KGF9"/>
<dbReference type="InterPro" id="IPR002469">
    <property type="entry name" value="Peptidase_S9B_N"/>
</dbReference>
<keyword evidence="8" id="KW-0812">Transmembrane</keyword>
<feature type="compositionally biased region" description="Basic and acidic residues" evidence="7">
    <location>
        <begin position="111"/>
        <end position="122"/>
    </location>
</feature>
<dbReference type="GO" id="GO:0005886">
    <property type="term" value="C:plasma membrane"/>
    <property type="evidence" value="ECO:0007669"/>
    <property type="project" value="TreeGrafter"/>
</dbReference>
<dbReference type="GO" id="GO:0008239">
    <property type="term" value="F:dipeptidyl-peptidase activity"/>
    <property type="evidence" value="ECO:0007669"/>
    <property type="project" value="UniProtKB-EC"/>
</dbReference>
<reference evidence="11 12" key="1">
    <citation type="journal article" date="2012" name="Eukaryot. Cell">
        <title>Draft genome sequence of Wickerhamomyces ciferrii NRRL Y-1031 F-60-10.</title>
        <authorList>
            <person name="Schneider J."/>
            <person name="Andrea H."/>
            <person name="Blom J."/>
            <person name="Jaenicke S."/>
            <person name="Ruckert C."/>
            <person name="Schorsch C."/>
            <person name="Szczepanowski R."/>
            <person name="Farwick M."/>
            <person name="Goesmann A."/>
            <person name="Puhler A."/>
            <person name="Schaffer S."/>
            <person name="Tauch A."/>
            <person name="Kohler T."/>
            <person name="Brinkrolf K."/>
        </authorList>
    </citation>
    <scope>NUCLEOTIDE SEQUENCE [LARGE SCALE GENOMIC DNA]</scope>
    <source>
        <strain evidence="12">ATCC 14091 / BCRC 22168 / CBS 111 / JCM 3599 / NBRC 0793 / NRRL Y-1031 F-60-10</strain>
    </source>
</reference>
<comment type="similarity">
    <text evidence="1">Belongs to the peptidase S9B family.</text>
</comment>
<dbReference type="SUPFAM" id="SSF82171">
    <property type="entry name" value="DPP6 N-terminal domain-like"/>
    <property type="match status" value="1"/>
</dbReference>
<sequence>MPKDNQGSYELVDSQSFNKDLEQNITTSSDDIFPQTTDASDSKFLRNKFDTIASPTRSKFSFRSFKKRKFLFTFLILAIVGTIGTAIYTTNIGADITNYYNNKTSNNSNEKTPESESPKTDDAQYNNNGEPVDAAKPKETPEDNKPESKPESNSDSDGKAESKPQEEPETPKQAAPKGKKKITMDEIRAGKFYVYDSDIHFVQPPAQTTEFNDEGLHFTRAHNKIVVEKGTDSSYKETLLNDLTFEYEGQKHRVAKFEPNFDLTLALVSSDEELIYRHSSNAYYWVYNIKDQTFTPVVTKDKTKPVKVSYATWSPKYNYISYVQNNDLYVKDVRDQNVKRITNDGSNNIYNAKTDWVYEEEVLADDKALWWSPDEAYFAFMRTDEKSVPKYHLDYYVQNSDGASKYPIAKDVSYPKPGFPNPRVSLKWYNMESGELNDVQRPDNEFGDDFVIYEALFIDEENFLVKETDRESNRLAVRHFNPLTNEGKVIYRVDAGKEYSGWIEKFNKIVPIPPRDGSSSWGYVDVLVKDGYNHLAYFQTAVTETPKFLTTGEWEVLNSPISYSKKKDSVYFHSNKRSSIDKHVYSINLATDELSSLGDALEQAYYEADFSPDASYVFLNYQGPETPSQKMYKVEGLYEIKLLSLATMLEMSKRAYDLPTKKYHRVNVDKYDDDTPLDVNVIEYLPPNFDEKKKYPLLVHFYAGPGSQVVNSKFDIGFEDTISSSLDAVVLYIEPRGTGGQGWKHRSWAKRKIGHWEPRDITTVTKKWIEKGFIDTERTSVWGWSYGGFTTLKTLEFDGGETFKYGMAVAPVTNWLFYDSIYTERYMDKPDDNKDGYKESQISNVENLGKAKRFLVMHGTADDNVHIQNTYSLLDLLDIKSVENYDVHVFPDSDHSIYHHNANKVVYDKLFNWLRDAFQGDFDKIGQ</sequence>
<dbReference type="InterPro" id="IPR001375">
    <property type="entry name" value="Peptidase_S9_cat"/>
</dbReference>
<dbReference type="FunCoup" id="K0KGF9">
    <property type="interactions" value="314"/>
</dbReference>
<dbReference type="Pfam" id="PF00930">
    <property type="entry name" value="DPPIV_N"/>
    <property type="match status" value="1"/>
</dbReference>
<evidence type="ECO:0000259" key="9">
    <source>
        <dbReference type="Pfam" id="PF00326"/>
    </source>
</evidence>
<feature type="compositionally biased region" description="Basic and acidic residues" evidence="7">
    <location>
        <begin position="133"/>
        <end position="170"/>
    </location>
</feature>
<dbReference type="GO" id="GO:0008236">
    <property type="term" value="F:serine-type peptidase activity"/>
    <property type="evidence" value="ECO:0007669"/>
    <property type="project" value="UniProtKB-KW"/>
</dbReference>
<evidence type="ECO:0000256" key="5">
    <source>
        <dbReference type="ARBA" id="ARBA00022825"/>
    </source>
</evidence>